<feature type="domain" description="CBM15" evidence="2">
    <location>
        <begin position="18"/>
        <end position="75"/>
    </location>
</feature>
<keyword evidence="4" id="KW-1185">Reference proteome</keyword>
<feature type="region of interest" description="Disordered" evidence="1">
    <location>
        <begin position="1"/>
        <end position="36"/>
    </location>
</feature>
<organism evidence="3 4">
    <name type="scientific">Micromonospora palomenae</name>
    <dbReference type="NCBI Taxonomy" id="1461247"/>
    <lineage>
        <taxon>Bacteria</taxon>
        <taxon>Bacillati</taxon>
        <taxon>Actinomycetota</taxon>
        <taxon>Actinomycetes</taxon>
        <taxon>Micromonosporales</taxon>
        <taxon>Micromonosporaceae</taxon>
        <taxon>Micromonospora</taxon>
    </lineage>
</organism>
<dbReference type="OrthoDB" id="3403955at2"/>
<gene>
    <name evidence="3" type="ORF">FHX75_111225</name>
</gene>
<accession>A0A561WW28</accession>
<proteinExistence type="predicted"/>
<dbReference type="InterPro" id="IPR005088">
    <property type="entry name" value="CBM15"/>
</dbReference>
<comment type="caution">
    <text evidence="3">The sequence shown here is derived from an EMBL/GenBank/DDBJ whole genome shotgun (WGS) entry which is preliminary data.</text>
</comment>
<evidence type="ECO:0000259" key="2">
    <source>
        <dbReference type="Pfam" id="PF03426"/>
    </source>
</evidence>
<evidence type="ECO:0000313" key="4">
    <source>
        <dbReference type="Proteomes" id="UP000319927"/>
    </source>
</evidence>
<evidence type="ECO:0000256" key="1">
    <source>
        <dbReference type="SAM" id="MobiDB-lite"/>
    </source>
</evidence>
<dbReference type="Pfam" id="PF03426">
    <property type="entry name" value="CBM_15"/>
    <property type="match status" value="1"/>
</dbReference>
<dbReference type="InterPro" id="IPR049709">
    <property type="entry name" value="IniB-like_N"/>
</dbReference>
<name>A0A561WW28_9ACTN</name>
<reference evidence="3 4" key="1">
    <citation type="submission" date="2019-06" db="EMBL/GenBank/DDBJ databases">
        <title>Sequencing the genomes of 1000 actinobacteria strains.</title>
        <authorList>
            <person name="Klenk H.-P."/>
        </authorList>
    </citation>
    <scope>NUCLEOTIDE SEQUENCE [LARGE SCALE GENOMIC DNA]</scope>
    <source>
        <strain evidence="3 4">DSM 102131</strain>
    </source>
</reference>
<sequence>MSASASTNSTADGNPTSAADWTGNTEATADTSATINVDSTASAGSTAEMGAAADMVSPQSLQDFVLGLLTNVDARAAYEADPQGALDNAGLNDVTPADVQDIVPLVSDYVPVQGITSLLSEDSLGVSAATTVDGLGLSGATSTLGGLDLTGVTGHLGGTLDSTAGGLGVSGVTGDLGGTAYGATGLVSDVTGDLGGTVHGLDSVTGDVGVHSDAYASADGELLGGLL</sequence>
<dbReference type="AlphaFoldDB" id="A0A561WW28"/>
<protein>
    <submittedName>
        <fullName evidence="3">Carbohydrate binding protein with CBM15 domain</fullName>
    </submittedName>
</protein>
<dbReference type="Proteomes" id="UP000319927">
    <property type="component" value="Unassembled WGS sequence"/>
</dbReference>
<dbReference type="NCBIfam" id="NF038175">
    <property type="entry name" value="IniB_NTERM"/>
    <property type="match status" value="1"/>
</dbReference>
<evidence type="ECO:0000313" key="3">
    <source>
        <dbReference type="EMBL" id="TWG28074.1"/>
    </source>
</evidence>
<dbReference type="EMBL" id="VIXA01000001">
    <property type="protein sequence ID" value="TWG28074.1"/>
    <property type="molecule type" value="Genomic_DNA"/>
</dbReference>
<dbReference type="RefSeq" id="WP_154937061.1">
    <property type="nucleotide sequence ID" value="NZ_VIXA01000001.1"/>
</dbReference>